<dbReference type="PROSITE" id="PS51186">
    <property type="entry name" value="GNAT"/>
    <property type="match status" value="1"/>
</dbReference>
<protein>
    <recommendedName>
        <fullName evidence="1">N-acetyltransferase domain-containing protein</fullName>
    </recommendedName>
</protein>
<sequence>MVNIFTITADKGLRDAGPDALHIASFAWCRNYYLLQPEHCFVIDDGHGRAVGYIIGTPDTRTFAQQLREEFLAYLNEQNLPRPGPDENTNWAENITAALRSYLHNPDQLVHQEWPELMRDHPGHLHIDILPPYQGKGMGRQLMSTFLEHMRRLDCRGVHLGMVSSNEGAEKFYTRLGFTRFPKVIDDGASGEQGRLGNTTYMVCKLPTALP</sequence>
<dbReference type="InParanoid" id="W2S4Y6"/>
<dbReference type="CDD" id="cd04301">
    <property type="entry name" value="NAT_SF"/>
    <property type="match status" value="1"/>
</dbReference>
<accession>W2S4Y6</accession>
<dbReference type="PANTHER" id="PTHR43617:SF38">
    <property type="entry name" value="N-ACETYLTRANSFERASE DOMAIN-CONTAINING PROTEIN"/>
    <property type="match status" value="1"/>
</dbReference>
<reference evidence="2 3" key="1">
    <citation type="submission" date="2013-03" db="EMBL/GenBank/DDBJ databases">
        <title>The Genome Sequence of Phialophora europaea CBS 101466.</title>
        <authorList>
            <consortium name="The Broad Institute Genomics Platform"/>
            <person name="Cuomo C."/>
            <person name="de Hoog S."/>
            <person name="Gorbushina A."/>
            <person name="Walker B."/>
            <person name="Young S.K."/>
            <person name="Zeng Q."/>
            <person name="Gargeya S."/>
            <person name="Fitzgerald M."/>
            <person name="Haas B."/>
            <person name="Abouelleil A."/>
            <person name="Allen A.W."/>
            <person name="Alvarado L."/>
            <person name="Arachchi H.M."/>
            <person name="Berlin A.M."/>
            <person name="Chapman S.B."/>
            <person name="Gainer-Dewar J."/>
            <person name="Goldberg J."/>
            <person name="Griggs A."/>
            <person name="Gujja S."/>
            <person name="Hansen M."/>
            <person name="Howarth C."/>
            <person name="Imamovic A."/>
            <person name="Ireland A."/>
            <person name="Larimer J."/>
            <person name="McCowan C."/>
            <person name="Murphy C."/>
            <person name="Pearson M."/>
            <person name="Poon T.W."/>
            <person name="Priest M."/>
            <person name="Roberts A."/>
            <person name="Saif S."/>
            <person name="Shea T."/>
            <person name="Sisk P."/>
            <person name="Sykes S."/>
            <person name="Wortman J."/>
            <person name="Nusbaum C."/>
            <person name="Birren B."/>
        </authorList>
    </citation>
    <scope>NUCLEOTIDE SEQUENCE [LARGE SCALE GENOMIC DNA]</scope>
    <source>
        <strain evidence="2 3">CBS 101466</strain>
    </source>
</reference>
<dbReference type="Pfam" id="PF00583">
    <property type="entry name" value="Acetyltransf_1"/>
    <property type="match status" value="1"/>
</dbReference>
<dbReference type="EMBL" id="KB822718">
    <property type="protein sequence ID" value="ETN43108.1"/>
    <property type="molecule type" value="Genomic_DNA"/>
</dbReference>
<organism evidence="2 3">
    <name type="scientific">Cyphellophora europaea (strain CBS 101466)</name>
    <name type="common">Phialophora europaea</name>
    <dbReference type="NCBI Taxonomy" id="1220924"/>
    <lineage>
        <taxon>Eukaryota</taxon>
        <taxon>Fungi</taxon>
        <taxon>Dikarya</taxon>
        <taxon>Ascomycota</taxon>
        <taxon>Pezizomycotina</taxon>
        <taxon>Eurotiomycetes</taxon>
        <taxon>Chaetothyriomycetidae</taxon>
        <taxon>Chaetothyriales</taxon>
        <taxon>Cyphellophoraceae</taxon>
        <taxon>Cyphellophora</taxon>
    </lineage>
</organism>
<evidence type="ECO:0000313" key="3">
    <source>
        <dbReference type="Proteomes" id="UP000030752"/>
    </source>
</evidence>
<dbReference type="STRING" id="1220924.W2S4Y6"/>
<dbReference type="AlphaFoldDB" id="W2S4Y6"/>
<dbReference type="Gene3D" id="3.40.630.30">
    <property type="match status" value="1"/>
</dbReference>
<dbReference type="HOGENOM" id="CLU_086044_0_0_1"/>
<gene>
    <name evidence="2" type="ORF">HMPREF1541_02266</name>
</gene>
<dbReference type="PANTHER" id="PTHR43617">
    <property type="entry name" value="L-AMINO ACID N-ACETYLTRANSFERASE"/>
    <property type="match status" value="1"/>
</dbReference>
<keyword evidence="3" id="KW-1185">Reference proteome</keyword>
<dbReference type="RefSeq" id="XP_008714844.1">
    <property type="nucleotide sequence ID" value="XM_008716622.1"/>
</dbReference>
<dbReference type="VEuPathDB" id="FungiDB:HMPREF1541_02266"/>
<evidence type="ECO:0000259" key="1">
    <source>
        <dbReference type="PROSITE" id="PS51186"/>
    </source>
</evidence>
<dbReference type="SUPFAM" id="SSF55729">
    <property type="entry name" value="Acyl-CoA N-acyltransferases (Nat)"/>
    <property type="match status" value="1"/>
</dbReference>
<feature type="domain" description="N-acetyltransferase" evidence="1">
    <location>
        <begin position="58"/>
        <end position="207"/>
    </location>
</feature>
<dbReference type="InterPro" id="IPR000182">
    <property type="entry name" value="GNAT_dom"/>
</dbReference>
<dbReference type="InterPro" id="IPR050276">
    <property type="entry name" value="MshD_Acetyltransferase"/>
</dbReference>
<evidence type="ECO:0000313" key="2">
    <source>
        <dbReference type="EMBL" id="ETN43108.1"/>
    </source>
</evidence>
<dbReference type="GO" id="GO:0016747">
    <property type="term" value="F:acyltransferase activity, transferring groups other than amino-acyl groups"/>
    <property type="evidence" value="ECO:0007669"/>
    <property type="project" value="InterPro"/>
</dbReference>
<dbReference type="OrthoDB" id="64477at2759"/>
<dbReference type="InterPro" id="IPR016181">
    <property type="entry name" value="Acyl_CoA_acyltransferase"/>
</dbReference>
<proteinExistence type="predicted"/>
<dbReference type="GeneID" id="19969605"/>
<name>W2S4Y6_CYPE1</name>
<dbReference type="Proteomes" id="UP000030752">
    <property type="component" value="Unassembled WGS sequence"/>
</dbReference>
<dbReference type="eggNOG" id="ENOG502SAUS">
    <property type="taxonomic scope" value="Eukaryota"/>
</dbReference>